<gene>
    <name evidence="12" type="ORF">QO015_000241</name>
</gene>
<keyword evidence="4" id="KW-1003">Cell membrane</keyword>
<feature type="compositionally biased region" description="Low complexity" evidence="7">
    <location>
        <begin position="329"/>
        <end position="345"/>
    </location>
</feature>
<evidence type="ECO:0000256" key="3">
    <source>
        <dbReference type="ARBA" id="ARBA00022448"/>
    </source>
</evidence>
<evidence type="ECO:0000259" key="8">
    <source>
        <dbReference type="Pfam" id="PF25876"/>
    </source>
</evidence>
<keyword evidence="5" id="KW-0997">Cell inner membrane</keyword>
<evidence type="ECO:0000313" key="13">
    <source>
        <dbReference type="Proteomes" id="UP001223743"/>
    </source>
</evidence>
<dbReference type="Gene3D" id="2.40.420.20">
    <property type="match status" value="1"/>
</dbReference>
<evidence type="ECO:0000256" key="1">
    <source>
        <dbReference type="ARBA" id="ARBA00004236"/>
    </source>
</evidence>
<feature type="region of interest" description="Disordered" evidence="7">
    <location>
        <begin position="326"/>
        <end position="353"/>
    </location>
</feature>
<dbReference type="Proteomes" id="UP001223743">
    <property type="component" value="Unassembled WGS sequence"/>
</dbReference>
<dbReference type="Pfam" id="PF25917">
    <property type="entry name" value="BSH_RND"/>
    <property type="match status" value="1"/>
</dbReference>
<keyword evidence="3" id="KW-0813">Transport</keyword>
<evidence type="ECO:0000313" key="12">
    <source>
        <dbReference type="EMBL" id="MDQ0514628.1"/>
    </source>
</evidence>
<proteinExistence type="inferred from homology"/>
<protein>
    <submittedName>
        <fullName evidence="12">Multidrug efflux system membrane fusion protein</fullName>
    </submittedName>
</protein>
<accession>A0ABU0M0Z8</accession>
<feature type="domain" description="Multidrug resistance protein MdtA-like alpha-helical hairpin" evidence="8">
    <location>
        <begin position="66"/>
        <end position="135"/>
    </location>
</feature>
<reference evidence="12 13" key="1">
    <citation type="submission" date="2023-07" db="EMBL/GenBank/DDBJ databases">
        <title>Genomic Encyclopedia of Type Strains, Phase IV (KMG-IV): sequencing the most valuable type-strain genomes for metagenomic binning, comparative biology and taxonomic classification.</title>
        <authorList>
            <person name="Goeker M."/>
        </authorList>
    </citation>
    <scope>NUCLEOTIDE SEQUENCE [LARGE SCALE GENOMIC DNA]</scope>
    <source>
        <strain evidence="12 13">B1-1</strain>
    </source>
</reference>
<dbReference type="InterPro" id="IPR058624">
    <property type="entry name" value="MdtA-like_HH"/>
</dbReference>
<dbReference type="InterPro" id="IPR058625">
    <property type="entry name" value="MdtA-like_BSH"/>
</dbReference>
<name>A0ABU0M0Z8_9HYPH</name>
<evidence type="ECO:0000259" key="11">
    <source>
        <dbReference type="Pfam" id="PF25967"/>
    </source>
</evidence>
<dbReference type="EMBL" id="JAUSWJ010000001">
    <property type="protein sequence ID" value="MDQ0514628.1"/>
    <property type="molecule type" value="Genomic_DNA"/>
</dbReference>
<sequence length="353" mass="36041">MTIGTAEKKDVPLYLTGPGTVTPNASVRITSRVDGTIQQIAFTEGQDVRKGQLLALIDPRPYQAVLDAAKAKLQQDQAGLANAQLILTRYATLQKNGFSTEENLDTQKSLVAQYQAGITGDEAAISAAETNLSYTRIEAPIDGRTGLRLVDEGNVVRGADATAIVVLTQLKPITIIAPMPEASRPALTAALARGTVVADAVSKADGSVIAAGKLTVIDNAIDPASGTLKVRALFDNGDLALWPGQFLDLRVTLDVARGATTVPSSAIQRGEGGLFVYRVGSDNRVTAQSVTAGTIGGGVAVITSGLAPGDRVATSGQFRLAPGVSAVDSPAAAGSQQPAAPSGAGKTTGTGEG</sequence>
<dbReference type="Gene3D" id="2.40.30.170">
    <property type="match status" value="1"/>
</dbReference>
<evidence type="ECO:0000256" key="4">
    <source>
        <dbReference type="ARBA" id="ARBA00022475"/>
    </source>
</evidence>
<keyword evidence="6" id="KW-0472">Membrane</keyword>
<dbReference type="InterPro" id="IPR058626">
    <property type="entry name" value="MdtA-like_b-barrel"/>
</dbReference>
<evidence type="ECO:0000259" key="10">
    <source>
        <dbReference type="Pfam" id="PF25944"/>
    </source>
</evidence>
<dbReference type="InterPro" id="IPR006143">
    <property type="entry name" value="RND_pump_MFP"/>
</dbReference>
<dbReference type="Pfam" id="PF25876">
    <property type="entry name" value="HH_MFP_RND"/>
    <property type="match status" value="1"/>
</dbReference>
<evidence type="ECO:0000256" key="2">
    <source>
        <dbReference type="ARBA" id="ARBA00009477"/>
    </source>
</evidence>
<feature type="domain" description="Multidrug resistance protein MdtA-like barrel-sandwich hybrid" evidence="9">
    <location>
        <begin position="27"/>
        <end position="167"/>
    </location>
</feature>
<feature type="domain" description="Multidrug resistance protein MdtA-like C-terminal permuted SH3" evidence="11">
    <location>
        <begin position="259"/>
        <end position="316"/>
    </location>
</feature>
<dbReference type="Gene3D" id="1.10.287.470">
    <property type="entry name" value="Helix hairpin bin"/>
    <property type="match status" value="1"/>
</dbReference>
<dbReference type="SUPFAM" id="SSF111369">
    <property type="entry name" value="HlyD-like secretion proteins"/>
    <property type="match status" value="1"/>
</dbReference>
<comment type="subcellular location">
    <subcellularLocation>
        <location evidence="1">Cell membrane</location>
    </subcellularLocation>
</comment>
<evidence type="ECO:0000259" key="9">
    <source>
        <dbReference type="Pfam" id="PF25917"/>
    </source>
</evidence>
<evidence type="ECO:0000256" key="7">
    <source>
        <dbReference type="SAM" id="MobiDB-lite"/>
    </source>
</evidence>
<evidence type="ECO:0000256" key="5">
    <source>
        <dbReference type="ARBA" id="ARBA00022519"/>
    </source>
</evidence>
<dbReference type="NCBIfam" id="TIGR01730">
    <property type="entry name" value="RND_mfp"/>
    <property type="match status" value="1"/>
</dbReference>
<dbReference type="PANTHER" id="PTHR30469:SF36">
    <property type="entry name" value="BLL3903 PROTEIN"/>
    <property type="match status" value="1"/>
</dbReference>
<dbReference type="RefSeq" id="WP_266282008.1">
    <property type="nucleotide sequence ID" value="NZ_JAPKNF010000001.1"/>
</dbReference>
<dbReference type="Pfam" id="PF25944">
    <property type="entry name" value="Beta-barrel_RND"/>
    <property type="match status" value="1"/>
</dbReference>
<dbReference type="InterPro" id="IPR058627">
    <property type="entry name" value="MdtA-like_C"/>
</dbReference>
<comment type="similarity">
    <text evidence="2">Belongs to the membrane fusion protein (MFP) (TC 8.A.1) family.</text>
</comment>
<dbReference type="Gene3D" id="2.40.50.100">
    <property type="match status" value="1"/>
</dbReference>
<feature type="domain" description="Multidrug resistance protein MdtA-like beta-barrel" evidence="10">
    <location>
        <begin position="172"/>
        <end position="254"/>
    </location>
</feature>
<keyword evidence="13" id="KW-1185">Reference proteome</keyword>
<comment type="caution">
    <text evidence="12">The sequence shown here is derived from an EMBL/GenBank/DDBJ whole genome shotgun (WGS) entry which is preliminary data.</text>
</comment>
<organism evidence="12 13">
    <name type="scientific">Kaistia geumhonensis</name>
    <dbReference type="NCBI Taxonomy" id="410839"/>
    <lineage>
        <taxon>Bacteria</taxon>
        <taxon>Pseudomonadati</taxon>
        <taxon>Pseudomonadota</taxon>
        <taxon>Alphaproteobacteria</taxon>
        <taxon>Hyphomicrobiales</taxon>
        <taxon>Kaistiaceae</taxon>
        <taxon>Kaistia</taxon>
    </lineage>
</organism>
<dbReference type="PANTHER" id="PTHR30469">
    <property type="entry name" value="MULTIDRUG RESISTANCE PROTEIN MDTA"/>
    <property type="match status" value="1"/>
</dbReference>
<dbReference type="Pfam" id="PF25967">
    <property type="entry name" value="RND-MFP_C"/>
    <property type="match status" value="1"/>
</dbReference>
<evidence type="ECO:0000256" key="6">
    <source>
        <dbReference type="ARBA" id="ARBA00023136"/>
    </source>
</evidence>